<feature type="domain" description="RCK C-terminal" evidence="9">
    <location>
        <begin position="357"/>
        <end position="441"/>
    </location>
</feature>
<dbReference type="GO" id="GO:0006813">
    <property type="term" value="P:potassium ion transport"/>
    <property type="evidence" value="ECO:0007669"/>
    <property type="project" value="InterPro"/>
</dbReference>
<dbReference type="InterPro" id="IPR036721">
    <property type="entry name" value="RCK_C_sf"/>
</dbReference>
<dbReference type="Pfam" id="PF03600">
    <property type="entry name" value="CitMHS"/>
    <property type="match status" value="1"/>
</dbReference>
<evidence type="ECO:0000256" key="7">
    <source>
        <dbReference type="SAM" id="MobiDB-lite"/>
    </source>
</evidence>
<feature type="transmembrane region" description="Helical" evidence="8">
    <location>
        <begin position="561"/>
        <end position="582"/>
    </location>
</feature>
<organism evidence="10 11">
    <name type="scientific">Microbulbifer aggregans</name>
    <dbReference type="NCBI Taxonomy" id="1769779"/>
    <lineage>
        <taxon>Bacteria</taxon>
        <taxon>Pseudomonadati</taxon>
        <taxon>Pseudomonadota</taxon>
        <taxon>Gammaproteobacteria</taxon>
        <taxon>Cellvibrionales</taxon>
        <taxon>Microbulbiferaceae</taxon>
        <taxon>Microbulbifer</taxon>
    </lineage>
</organism>
<sequence length="649" mass="68789">MTLDQITILSILAVTVVLFIWGSWRHDMVALASLLACVLIGLIPPEHAFDGFGHPAVVTVACVLILSRGLQSTGAMDVFAQRMIPKTGSATLAIGALTGVGALMSGFMNNVGAMALLMPVASGVAEKHHLPPGKVLMPLSFGTILGGMTTLIGTPPNLIVSGFRASAGAGSYGMFDFTPVGLGVAVVGILFVCLIGWRLVPERTQAGAATFDTGTYLTEAQVPEKSAVAEKTIWEIARMLEDEDAQVVGVVRDDGRVSPARPRHRVRVGDILVIEAEPESLTAAISQLGLKLEGEPSEDEKDKKDESEGKSASAGVPRREKRDRRKAAEAEAGTEEEKKGSRDGKKADDGKEEKEGGERDKERGGDLQLRELVVMPDSSLVGRTIQFLRLPAHYEINLLALSRQGRRSVRRLRSTPLMAGDALLMMGTDDNLNTFAYEKGCVPLAQRDITIPNKEKAAVALLAMALAVAGAAFGLLPAAISFATCVLAYMALKVVSLRNVYESIDGSVIVLLGALIAVAEVMESTGAADLIARWMLSSIAQGDPVIALVILLVVTMTLSDFMNNAATAAVMCSIAISASAQLGVNPDSFLMAVAIGASCAFLTPVGHQNNTLILGPGGFHFGDYWRMGLPLEIMVVVVSVPMLLWIWPL</sequence>
<evidence type="ECO:0000256" key="5">
    <source>
        <dbReference type="ARBA" id="ARBA00022989"/>
    </source>
</evidence>
<feature type="compositionally biased region" description="Basic and acidic residues" evidence="7">
    <location>
        <begin position="300"/>
        <end position="309"/>
    </location>
</feature>
<evidence type="ECO:0000313" key="10">
    <source>
        <dbReference type="EMBL" id="AOS95853.1"/>
    </source>
</evidence>
<feature type="domain" description="RCK C-terminal" evidence="9">
    <location>
        <begin position="204"/>
        <end position="291"/>
    </location>
</feature>
<feature type="transmembrane region" description="Helical" evidence="8">
    <location>
        <begin position="6"/>
        <end position="22"/>
    </location>
</feature>
<dbReference type="InterPro" id="IPR004680">
    <property type="entry name" value="Cit_transptr-like_dom"/>
</dbReference>
<evidence type="ECO:0000256" key="3">
    <source>
        <dbReference type="ARBA" id="ARBA00022692"/>
    </source>
</evidence>
<evidence type="ECO:0000256" key="2">
    <source>
        <dbReference type="ARBA" id="ARBA00022448"/>
    </source>
</evidence>
<dbReference type="RefSeq" id="WP_069946073.1">
    <property type="nucleotide sequence ID" value="NZ_CP014143.1"/>
</dbReference>
<keyword evidence="2" id="KW-0813">Transport</keyword>
<keyword evidence="4" id="KW-0677">Repeat</keyword>
<dbReference type="KEGG" id="micc:AUP74_00382"/>
<feature type="transmembrane region" description="Helical" evidence="8">
    <location>
        <begin position="627"/>
        <end position="647"/>
    </location>
</feature>
<feature type="transmembrane region" description="Helical" evidence="8">
    <location>
        <begin position="29"/>
        <end position="45"/>
    </location>
</feature>
<evidence type="ECO:0000313" key="11">
    <source>
        <dbReference type="Proteomes" id="UP000095672"/>
    </source>
</evidence>
<keyword evidence="6 8" id="KW-0472">Membrane</keyword>
<dbReference type="PATRIC" id="fig|1769779.3.peg.381"/>
<dbReference type="Gene3D" id="3.30.70.1450">
    <property type="entry name" value="Regulator of K+ conductance, C-terminal domain"/>
    <property type="match status" value="2"/>
</dbReference>
<evidence type="ECO:0000259" key="9">
    <source>
        <dbReference type="PROSITE" id="PS51202"/>
    </source>
</evidence>
<dbReference type="InterPro" id="IPR006037">
    <property type="entry name" value="RCK_C"/>
</dbReference>
<comment type="subcellular location">
    <subcellularLocation>
        <location evidence="1">Membrane</location>
        <topology evidence="1">Multi-pass membrane protein</topology>
    </subcellularLocation>
</comment>
<feature type="transmembrane region" description="Helical" evidence="8">
    <location>
        <begin position="589"/>
        <end position="607"/>
    </location>
</feature>
<dbReference type="PROSITE" id="PS51202">
    <property type="entry name" value="RCK_C"/>
    <property type="match status" value="2"/>
</dbReference>
<dbReference type="SUPFAM" id="SSF116726">
    <property type="entry name" value="TrkA C-terminal domain-like"/>
    <property type="match status" value="2"/>
</dbReference>
<feature type="transmembrane region" description="Helical" evidence="8">
    <location>
        <begin position="534"/>
        <end position="555"/>
    </location>
</feature>
<feature type="region of interest" description="Disordered" evidence="7">
    <location>
        <begin position="289"/>
        <end position="369"/>
    </location>
</feature>
<feature type="transmembrane region" description="Helical" evidence="8">
    <location>
        <begin position="90"/>
        <end position="108"/>
    </location>
</feature>
<evidence type="ECO:0000256" key="6">
    <source>
        <dbReference type="ARBA" id="ARBA00023136"/>
    </source>
</evidence>
<feature type="transmembrane region" description="Helical" evidence="8">
    <location>
        <begin position="504"/>
        <end position="522"/>
    </location>
</feature>
<dbReference type="OrthoDB" id="9809303at2"/>
<evidence type="ECO:0000256" key="8">
    <source>
        <dbReference type="SAM" id="Phobius"/>
    </source>
</evidence>
<feature type="transmembrane region" description="Helical" evidence="8">
    <location>
        <begin position="180"/>
        <end position="200"/>
    </location>
</feature>
<evidence type="ECO:0000256" key="4">
    <source>
        <dbReference type="ARBA" id="ARBA00022737"/>
    </source>
</evidence>
<dbReference type="InterPro" id="IPR051679">
    <property type="entry name" value="DASS-Related_Transporters"/>
</dbReference>
<dbReference type="Pfam" id="PF02080">
    <property type="entry name" value="TrkA_C"/>
    <property type="match status" value="1"/>
</dbReference>
<dbReference type="AlphaFoldDB" id="A0A1C9W3X6"/>
<keyword evidence="3 8" id="KW-0812">Transmembrane</keyword>
<protein>
    <submittedName>
        <fullName evidence="10">Potassium transporter peripheral membrane component</fullName>
    </submittedName>
</protein>
<dbReference type="PANTHER" id="PTHR43652">
    <property type="entry name" value="BASIC AMINO ACID ANTIPORTER YFCC-RELATED"/>
    <property type="match status" value="1"/>
</dbReference>
<name>A0A1C9W3X6_9GAMM</name>
<proteinExistence type="predicted"/>
<feature type="transmembrane region" description="Helical" evidence="8">
    <location>
        <begin position="51"/>
        <end position="70"/>
    </location>
</feature>
<dbReference type="EMBL" id="CP014143">
    <property type="protein sequence ID" value="AOS95853.1"/>
    <property type="molecule type" value="Genomic_DNA"/>
</dbReference>
<keyword evidence="11" id="KW-1185">Reference proteome</keyword>
<accession>A0A1C9W3X6</accession>
<reference evidence="11" key="1">
    <citation type="submission" date="2016-01" db="EMBL/GenBank/DDBJ databases">
        <title>Complete genome sequence of Microbulbifer sp. CCB-MM1, a halophile isolated from Matang Mangrove Forest, Perak.</title>
        <authorList>
            <person name="Moh T.H."/>
            <person name="Dinesh B."/>
            <person name="Lau N.-S."/>
            <person name="Go F."/>
            <person name="Alexander Chong S.-C."/>
        </authorList>
    </citation>
    <scope>NUCLEOTIDE SEQUENCE [LARGE SCALE GENOMIC DNA]</scope>
    <source>
        <strain evidence="11">CCB-MM1</strain>
    </source>
</reference>
<keyword evidence="5 8" id="KW-1133">Transmembrane helix</keyword>
<evidence type="ECO:0000256" key="1">
    <source>
        <dbReference type="ARBA" id="ARBA00004141"/>
    </source>
</evidence>
<dbReference type="Proteomes" id="UP000095672">
    <property type="component" value="Chromosome"/>
</dbReference>
<dbReference type="GO" id="GO:0005886">
    <property type="term" value="C:plasma membrane"/>
    <property type="evidence" value="ECO:0007669"/>
    <property type="project" value="TreeGrafter"/>
</dbReference>
<dbReference type="GO" id="GO:0008324">
    <property type="term" value="F:monoatomic cation transmembrane transporter activity"/>
    <property type="evidence" value="ECO:0007669"/>
    <property type="project" value="InterPro"/>
</dbReference>
<gene>
    <name evidence="10" type="ORF">AUP74_00382</name>
</gene>
<feature type="transmembrane region" description="Helical" evidence="8">
    <location>
        <begin position="459"/>
        <end position="492"/>
    </location>
</feature>
<dbReference type="PANTHER" id="PTHR43652:SF2">
    <property type="entry name" value="BASIC AMINO ACID ANTIPORTER YFCC-RELATED"/>
    <property type="match status" value="1"/>
</dbReference>
<feature type="compositionally biased region" description="Basic and acidic residues" evidence="7">
    <location>
        <begin position="335"/>
        <end position="369"/>
    </location>
</feature>